<evidence type="ECO:0000313" key="2">
    <source>
        <dbReference type="EMBL" id="OWK40622.1"/>
    </source>
</evidence>
<dbReference type="EMBL" id="NIDE01000008">
    <property type="protein sequence ID" value="OWK40622.1"/>
    <property type="molecule type" value="Genomic_DNA"/>
</dbReference>
<accession>A0A225DGQ1</accession>
<evidence type="ECO:0000313" key="3">
    <source>
        <dbReference type="Proteomes" id="UP000214646"/>
    </source>
</evidence>
<dbReference type="Proteomes" id="UP000214646">
    <property type="component" value="Unassembled WGS sequence"/>
</dbReference>
<name>A0A225DGQ1_9BACT</name>
<evidence type="ECO:0000256" key="1">
    <source>
        <dbReference type="SAM" id="MobiDB-lite"/>
    </source>
</evidence>
<organism evidence="2 3">
    <name type="scientific">Fimbriiglobus ruber</name>
    <dbReference type="NCBI Taxonomy" id="1908690"/>
    <lineage>
        <taxon>Bacteria</taxon>
        <taxon>Pseudomonadati</taxon>
        <taxon>Planctomycetota</taxon>
        <taxon>Planctomycetia</taxon>
        <taxon>Gemmatales</taxon>
        <taxon>Gemmataceae</taxon>
        <taxon>Fimbriiglobus</taxon>
    </lineage>
</organism>
<sequence length="91" mass="9597">MGGGGAPAIALALGAGLRPRHSARPQVSRPTARPIRSVSRAACVGQGDLRSGRTAGSETRAERECGGLLRRDGYALPPRSPHEPHFLHLLR</sequence>
<reference evidence="3" key="1">
    <citation type="submission" date="2017-06" db="EMBL/GenBank/DDBJ databases">
        <title>Genome analysis of Fimbriiglobus ruber SP5, the first member of the order Planctomycetales with confirmed chitinolytic capability.</title>
        <authorList>
            <person name="Ravin N.V."/>
            <person name="Rakitin A.L."/>
            <person name="Ivanova A.A."/>
            <person name="Beletsky A.V."/>
            <person name="Kulichevskaya I.S."/>
            <person name="Mardanov A.V."/>
            <person name="Dedysh S.N."/>
        </authorList>
    </citation>
    <scope>NUCLEOTIDE SEQUENCE [LARGE SCALE GENOMIC DNA]</scope>
    <source>
        <strain evidence="3">SP5</strain>
    </source>
</reference>
<comment type="caution">
    <text evidence="2">The sequence shown here is derived from an EMBL/GenBank/DDBJ whole genome shotgun (WGS) entry which is preliminary data.</text>
</comment>
<feature type="region of interest" description="Disordered" evidence="1">
    <location>
        <begin position="16"/>
        <end position="36"/>
    </location>
</feature>
<dbReference type="AlphaFoldDB" id="A0A225DGQ1"/>
<proteinExistence type="predicted"/>
<protein>
    <submittedName>
        <fullName evidence="2">Uncharacterized protein</fullName>
    </submittedName>
</protein>
<gene>
    <name evidence="2" type="ORF">FRUB_05541</name>
</gene>
<keyword evidence="3" id="KW-1185">Reference proteome</keyword>